<dbReference type="Pfam" id="PF00019">
    <property type="entry name" value="TGF_beta"/>
    <property type="match status" value="1"/>
</dbReference>
<dbReference type="InterPro" id="IPR015615">
    <property type="entry name" value="TGF-beta-rel"/>
</dbReference>
<reference evidence="9" key="1">
    <citation type="submission" date="2022-11" db="UniProtKB">
        <authorList>
            <consortium name="WormBaseParasite"/>
        </authorList>
    </citation>
    <scope>IDENTIFICATION</scope>
</reference>
<dbReference type="WBParaSite" id="ACRNAN_scaffold1184.g26229.t1">
    <property type="protein sequence ID" value="ACRNAN_scaffold1184.g26229.t1"/>
    <property type="gene ID" value="ACRNAN_scaffold1184.g26229"/>
</dbReference>
<dbReference type="InterPro" id="IPR017948">
    <property type="entry name" value="TGFb_CS"/>
</dbReference>
<proteinExistence type="inferred from homology"/>
<comment type="similarity">
    <text evidence="2 6">Belongs to the TGF-beta family.</text>
</comment>
<dbReference type="Proteomes" id="UP000887540">
    <property type="component" value="Unplaced"/>
</dbReference>
<evidence type="ECO:0000313" key="8">
    <source>
        <dbReference type="Proteomes" id="UP000887540"/>
    </source>
</evidence>
<keyword evidence="3" id="KW-0964">Secreted</keyword>
<comment type="subcellular location">
    <subcellularLocation>
        <location evidence="1">Secreted</location>
    </subcellularLocation>
</comment>
<dbReference type="Gene3D" id="2.10.90.10">
    <property type="entry name" value="Cystine-knot cytokines"/>
    <property type="match status" value="1"/>
</dbReference>
<dbReference type="AlphaFoldDB" id="A0A914CM65"/>
<dbReference type="GO" id="GO:0005125">
    <property type="term" value="F:cytokine activity"/>
    <property type="evidence" value="ECO:0007669"/>
    <property type="project" value="TreeGrafter"/>
</dbReference>
<evidence type="ECO:0000256" key="6">
    <source>
        <dbReference type="RuleBase" id="RU000354"/>
    </source>
</evidence>
<keyword evidence="4 6" id="KW-0339">Growth factor</keyword>
<accession>A0A914CM65</accession>
<evidence type="ECO:0000256" key="4">
    <source>
        <dbReference type="ARBA" id="ARBA00023030"/>
    </source>
</evidence>
<evidence type="ECO:0000259" key="7">
    <source>
        <dbReference type="PROSITE" id="PS51362"/>
    </source>
</evidence>
<evidence type="ECO:0000313" key="9">
    <source>
        <dbReference type="WBParaSite" id="ACRNAN_scaffold1184.g26229.t1"/>
    </source>
</evidence>
<dbReference type="SMART" id="SM00204">
    <property type="entry name" value="TGFB"/>
    <property type="match status" value="1"/>
</dbReference>
<evidence type="ECO:0000256" key="2">
    <source>
        <dbReference type="ARBA" id="ARBA00006656"/>
    </source>
</evidence>
<dbReference type="Gene3D" id="2.60.120.970">
    <property type="match status" value="1"/>
</dbReference>
<dbReference type="CDD" id="cd19378">
    <property type="entry name" value="TGF_beta_DAF7"/>
    <property type="match status" value="1"/>
</dbReference>
<protein>
    <submittedName>
        <fullName evidence="9">TGF-beta family profile domain-containing protein</fullName>
    </submittedName>
</protein>
<evidence type="ECO:0000256" key="1">
    <source>
        <dbReference type="ARBA" id="ARBA00004613"/>
    </source>
</evidence>
<dbReference type="PANTHER" id="PTHR11848:SF303">
    <property type="entry name" value="DAUER LARVA DEVELOPMENT REGULATORY GROWTH FACTOR DAF-7"/>
    <property type="match status" value="1"/>
</dbReference>
<dbReference type="PROSITE" id="PS00250">
    <property type="entry name" value="TGF_BETA_1"/>
    <property type="match status" value="1"/>
</dbReference>
<dbReference type="PROSITE" id="PS51362">
    <property type="entry name" value="TGF_BETA_2"/>
    <property type="match status" value="1"/>
</dbReference>
<dbReference type="GO" id="GO:0008083">
    <property type="term" value="F:growth factor activity"/>
    <property type="evidence" value="ECO:0007669"/>
    <property type="project" value="UniProtKB-KW"/>
</dbReference>
<organism evidence="8 9">
    <name type="scientific">Acrobeloides nanus</name>
    <dbReference type="NCBI Taxonomy" id="290746"/>
    <lineage>
        <taxon>Eukaryota</taxon>
        <taxon>Metazoa</taxon>
        <taxon>Ecdysozoa</taxon>
        <taxon>Nematoda</taxon>
        <taxon>Chromadorea</taxon>
        <taxon>Rhabditida</taxon>
        <taxon>Tylenchina</taxon>
        <taxon>Cephalobomorpha</taxon>
        <taxon>Cephaloboidea</taxon>
        <taxon>Cephalobidae</taxon>
        <taxon>Acrobeloides</taxon>
    </lineage>
</organism>
<dbReference type="GO" id="GO:0005615">
    <property type="term" value="C:extracellular space"/>
    <property type="evidence" value="ECO:0007669"/>
    <property type="project" value="TreeGrafter"/>
</dbReference>
<dbReference type="PANTHER" id="PTHR11848">
    <property type="entry name" value="TGF-BETA FAMILY"/>
    <property type="match status" value="1"/>
</dbReference>
<feature type="domain" description="TGF-beta family profile" evidence="7">
    <location>
        <begin position="301"/>
        <end position="409"/>
    </location>
</feature>
<name>A0A914CM65_9BILA</name>
<dbReference type="InterPro" id="IPR001839">
    <property type="entry name" value="TGF-b_C"/>
</dbReference>
<dbReference type="SUPFAM" id="SSF57501">
    <property type="entry name" value="Cystine-knot cytokines"/>
    <property type="match status" value="1"/>
</dbReference>
<keyword evidence="5" id="KW-1015">Disulfide bond</keyword>
<sequence length="409" mass="46801">MAYYFSVFSPVPKFNALLLGQRFLLFIVISLQLSSVRTHEKRCAACDQRHFEEYKNLRQKQILTDLLKKLELPAKPNVTVDYDNLPPIGRQDQKIRQLVEDSLKESKRRIKRSSFYEFEEDNRNGYDPSLYETDVAATPQTTFLPAIKPPAQYDLGVPTAFFDFSPSISRKEVTHASLHVPVRRVLPGLSQQQPISFRIDIYERFYNGSLGDKVATKPEHVMADGDYDEDENNVVTLKVDLNVEDVERWVQERFHSIKNVMGLYVEAFYDGENLALHPGFGDNNGMFLEIEMIDGDTNGSRNKRSHQNTCQVGGNETKCCLYDLVIDFEKAGWNFVIAPKRYNAYVCNGECSASQGGQRAHMVQSVKSDYYQCCHPKEYAGITIVYMDQDSNMWVKEVPNMVARKCACA</sequence>
<evidence type="ECO:0000256" key="5">
    <source>
        <dbReference type="ARBA" id="ARBA00023157"/>
    </source>
</evidence>
<evidence type="ECO:0000256" key="3">
    <source>
        <dbReference type="ARBA" id="ARBA00022525"/>
    </source>
</evidence>
<keyword evidence="8" id="KW-1185">Reference proteome</keyword>
<dbReference type="InterPro" id="IPR029034">
    <property type="entry name" value="Cystine-knot_cytokine"/>
</dbReference>